<reference evidence="1 2" key="1">
    <citation type="journal article" date="2019" name="Commun. Biol.">
        <title>The bagworm genome reveals a unique fibroin gene that provides high tensile strength.</title>
        <authorList>
            <person name="Kono N."/>
            <person name="Nakamura H."/>
            <person name="Ohtoshi R."/>
            <person name="Tomita M."/>
            <person name="Numata K."/>
            <person name="Arakawa K."/>
        </authorList>
    </citation>
    <scope>NUCLEOTIDE SEQUENCE [LARGE SCALE GENOMIC DNA]</scope>
</reference>
<gene>
    <name evidence="1" type="ORF">EVAR_89346_1</name>
</gene>
<organism evidence="1 2">
    <name type="scientific">Eumeta variegata</name>
    <name type="common">Bagworm moth</name>
    <name type="synonym">Eumeta japonica</name>
    <dbReference type="NCBI Taxonomy" id="151549"/>
    <lineage>
        <taxon>Eukaryota</taxon>
        <taxon>Metazoa</taxon>
        <taxon>Ecdysozoa</taxon>
        <taxon>Arthropoda</taxon>
        <taxon>Hexapoda</taxon>
        <taxon>Insecta</taxon>
        <taxon>Pterygota</taxon>
        <taxon>Neoptera</taxon>
        <taxon>Endopterygota</taxon>
        <taxon>Lepidoptera</taxon>
        <taxon>Glossata</taxon>
        <taxon>Ditrysia</taxon>
        <taxon>Tineoidea</taxon>
        <taxon>Psychidae</taxon>
        <taxon>Oiketicinae</taxon>
        <taxon>Eumeta</taxon>
    </lineage>
</organism>
<evidence type="ECO:0000313" key="2">
    <source>
        <dbReference type="Proteomes" id="UP000299102"/>
    </source>
</evidence>
<proteinExistence type="predicted"/>
<dbReference type="EMBL" id="BGZK01001054">
    <property type="protein sequence ID" value="GBP69842.1"/>
    <property type="molecule type" value="Genomic_DNA"/>
</dbReference>
<evidence type="ECO:0000313" key="1">
    <source>
        <dbReference type="EMBL" id="GBP69842.1"/>
    </source>
</evidence>
<name>A0A4C1Y4U1_EUMVA</name>
<comment type="caution">
    <text evidence="1">The sequence shown here is derived from an EMBL/GenBank/DDBJ whole genome shotgun (WGS) entry which is preliminary data.</text>
</comment>
<dbReference type="AlphaFoldDB" id="A0A4C1Y4U1"/>
<dbReference type="Proteomes" id="UP000299102">
    <property type="component" value="Unassembled WGS sequence"/>
</dbReference>
<accession>A0A4C1Y4U1</accession>
<keyword evidence="2" id="KW-1185">Reference proteome</keyword>
<sequence length="123" mass="13599">MLAPKSTQTLKLWVHKIGALTHRGKLLSHTEPGLLATQNFGLWQRGRGGDTPVGGDVCQTGRKIGVEYPVSNIETEYGSDEEGCYCITTTNPNLTWRRKDVPRSEWRIGVPKRAARPGVKPTT</sequence>
<protein>
    <submittedName>
        <fullName evidence="1">Uncharacterized protein</fullName>
    </submittedName>
</protein>